<dbReference type="InterPro" id="IPR008207">
    <property type="entry name" value="Sig_transdc_His_kin_Hpt_dom"/>
</dbReference>
<evidence type="ECO:0000313" key="6">
    <source>
        <dbReference type="Proteomes" id="UP001595967"/>
    </source>
</evidence>
<dbReference type="PANTHER" id="PTHR44591:SF21">
    <property type="entry name" value="TWO-COMPONENT RESPONSE REGULATOR"/>
    <property type="match status" value="1"/>
</dbReference>
<dbReference type="InterPro" id="IPR050595">
    <property type="entry name" value="Bact_response_regulator"/>
</dbReference>
<dbReference type="Gene3D" id="1.20.120.160">
    <property type="entry name" value="HPT domain"/>
    <property type="match status" value="1"/>
</dbReference>
<evidence type="ECO:0000256" key="1">
    <source>
        <dbReference type="ARBA" id="ARBA00022553"/>
    </source>
</evidence>
<proteinExistence type="predicted"/>
<evidence type="ECO:0000256" key="2">
    <source>
        <dbReference type="ARBA" id="ARBA00023012"/>
    </source>
</evidence>
<feature type="domain" description="Response regulatory" evidence="4">
    <location>
        <begin position="9"/>
        <end position="125"/>
    </location>
</feature>
<evidence type="ECO:0000256" key="3">
    <source>
        <dbReference type="PROSITE-ProRule" id="PRU00169"/>
    </source>
</evidence>
<comment type="caution">
    <text evidence="5">The sequence shown here is derived from an EMBL/GenBank/DDBJ whole genome shotgun (WGS) entry which is preliminary data.</text>
</comment>
<dbReference type="RefSeq" id="WP_377724312.1">
    <property type="nucleotide sequence ID" value="NZ_JBHSEW010000002.1"/>
</dbReference>
<dbReference type="InterPro" id="IPR011006">
    <property type="entry name" value="CheY-like_superfamily"/>
</dbReference>
<gene>
    <name evidence="5" type="ORF">ACFO3A_04395</name>
</gene>
<keyword evidence="6" id="KW-1185">Reference proteome</keyword>
<sequence length="250" mass="26922">MTPQPSPPCVLLLEDDPSVQRFVQLALEELPLQLHCCASVAQARDLLRTLPVQLLLSDLHLPDGSGLALCQELQATARRPAPLIVVFSGGVDTLLEQQLRRSGVWQVLHKPVPLGQLVQCVEQALAGPLSGNPSGSHTAAATDPVHAFFNGNQALFAAYRQTCLQQFTRDLMAGDAAIRQGDCTALHHLGHSLKSVLSMLGHPLPAQLARTLEEQANTGSPEAAMLTWQDLRGHLEALQTAGIPELFINK</sequence>
<dbReference type="InterPro" id="IPR001789">
    <property type="entry name" value="Sig_transdc_resp-reg_receiver"/>
</dbReference>
<feature type="modified residue" description="4-aspartylphosphate" evidence="3">
    <location>
        <position position="58"/>
    </location>
</feature>
<dbReference type="Gene3D" id="3.40.50.2300">
    <property type="match status" value="1"/>
</dbReference>
<protein>
    <submittedName>
        <fullName evidence="5">Response regulator</fullName>
    </submittedName>
</protein>
<dbReference type="PANTHER" id="PTHR44591">
    <property type="entry name" value="STRESS RESPONSE REGULATOR PROTEIN 1"/>
    <property type="match status" value="1"/>
</dbReference>
<reference evidence="6" key="1">
    <citation type="journal article" date="2019" name="Int. J. Syst. Evol. Microbiol.">
        <title>The Global Catalogue of Microorganisms (GCM) 10K type strain sequencing project: providing services to taxonomists for standard genome sequencing and annotation.</title>
        <authorList>
            <consortium name="The Broad Institute Genomics Platform"/>
            <consortium name="The Broad Institute Genome Sequencing Center for Infectious Disease"/>
            <person name="Wu L."/>
            <person name="Ma J."/>
        </authorList>
    </citation>
    <scope>NUCLEOTIDE SEQUENCE [LARGE SCALE GENOMIC DNA]</scope>
    <source>
        <strain evidence="6">JCM 11650</strain>
    </source>
</reference>
<dbReference type="Proteomes" id="UP001595967">
    <property type="component" value="Unassembled WGS sequence"/>
</dbReference>
<evidence type="ECO:0000259" key="4">
    <source>
        <dbReference type="PROSITE" id="PS50110"/>
    </source>
</evidence>
<evidence type="ECO:0000313" key="5">
    <source>
        <dbReference type="EMBL" id="MFC4621449.1"/>
    </source>
</evidence>
<dbReference type="PROSITE" id="PS50110">
    <property type="entry name" value="RESPONSE_REGULATORY"/>
    <property type="match status" value="1"/>
</dbReference>
<accession>A0ABV9GTD9</accession>
<organism evidence="5 6">
    <name type="scientific">Comamonas nitrativorans</name>
    <dbReference type="NCBI Taxonomy" id="108437"/>
    <lineage>
        <taxon>Bacteria</taxon>
        <taxon>Pseudomonadati</taxon>
        <taxon>Pseudomonadota</taxon>
        <taxon>Betaproteobacteria</taxon>
        <taxon>Burkholderiales</taxon>
        <taxon>Comamonadaceae</taxon>
        <taxon>Comamonas</taxon>
    </lineage>
</organism>
<dbReference type="Pfam" id="PF00072">
    <property type="entry name" value="Response_reg"/>
    <property type="match status" value="1"/>
</dbReference>
<dbReference type="Pfam" id="PF01627">
    <property type="entry name" value="Hpt"/>
    <property type="match status" value="1"/>
</dbReference>
<dbReference type="CDD" id="cd00156">
    <property type="entry name" value="REC"/>
    <property type="match status" value="1"/>
</dbReference>
<keyword evidence="2" id="KW-0902">Two-component regulatory system</keyword>
<dbReference type="SUPFAM" id="SSF47226">
    <property type="entry name" value="Histidine-containing phosphotransfer domain, HPT domain"/>
    <property type="match status" value="1"/>
</dbReference>
<dbReference type="EMBL" id="JBHSEW010000002">
    <property type="protein sequence ID" value="MFC4621449.1"/>
    <property type="molecule type" value="Genomic_DNA"/>
</dbReference>
<dbReference type="SUPFAM" id="SSF52172">
    <property type="entry name" value="CheY-like"/>
    <property type="match status" value="1"/>
</dbReference>
<dbReference type="SMART" id="SM00448">
    <property type="entry name" value="REC"/>
    <property type="match status" value="1"/>
</dbReference>
<name>A0ABV9GTD9_9BURK</name>
<dbReference type="InterPro" id="IPR036641">
    <property type="entry name" value="HPT_dom_sf"/>
</dbReference>
<keyword evidence="1 3" id="KW-0597">Phosphoprotein</keyword>